<accession>A0A140DUN7</accession>
<dbReference type="InterPro" id="IPR006976">
    <property type="entry name" value="VanZ-like"/>
</dbReference>
<feature type="transmembrane region" description="Helical" evidence="1">
    <location>
        <begin position="177"/>
        <end position="200"/>
    </location>
</feature>
<feature type="transmembrane region" description="Helical" evidence="1">
    <location>
        <begin position="305"/>
        <end position="323"/>
    </location>
</feature>
<dbReference type="EMBL" id="CP011391">
    <property type="protein sequence ID" value="AMK54364.1"/>
    <property type="molecule type" value="Genomic_DNA"/>
</dbReference>
<keyword evidence="1" id="KW-0812">Transmembrane</keyword>
<feature type="transmembrane region" description="Helical" evidence="1">
    <location>
        <begin position="23"/>
        <end position="42"/>
    </location>
</feature>
<keyword evidence="1" id="KW-1133">Transmembrane helix</keyword>
<dbReference type="InterPro" id="IPR053150">
    <property type="entry name" value="Teicoplanin_resist-assoc"/>
</dbReference>
<keyword evidence="1" id="KW-0472">Membrane</keyword>
<feature type="transmembrane region" description="Helical" evidence="1">
    <location>
        <begin position="54"/>
        <end position="74"/>
    </location>
</feature>
<dbReference type="AlphaFoldDB" id="A0A140DUN7"/>
<feature type="transmembrane region" description="Helical" evidence="1">
    <location>
        <begin position="143"/>
        <end position="165"/>
    </location>
</feature>
<feature type="transmembrane region" description="Helical" evidence="1">
    <location>
        <begin position="113"/>
        <end position="131"/>
    </location>
</feature>
<reference evidence="3 4" key="1">
    <citation type="journal article" date="2016" name="Gut Pathog.">
        <title>Whole genome sequencing of "Faecalibaculum rodentium" ALO17, isolated from C57BL/6J laboratory mouse feces.</title>
        <authorList>
            <person name="Lim S."/>
            <person name="Chang D.H."/>
            <person name="Ahn S."/>
            <person name="Kim B.C."/>
        </authorList>
    </citation>
    <scope>NUCLEOTIDE SEQUENCE [LARGE SCALE GENOMIC DNA]</scope>
    <source>
        <strain evidence="3 4">Alo17</strain>
    </source>
</reference>
<evidence type="ECO:0000313" key="4">
    <source>
        <dbReference type="Proteomes" id="UP000069771"/>
    </source>
</evidence>
<name>A0A140DUN7_9FIRM</name>
<evidence type="ECO:0000313" key="3">
    <source>
        <dbReference type="EMBL" id="AMK54364.1"/>
    </source>
</evidence>
<evidence type="ECO:0000259" key="2">
    <source>
        <dbReference type="Pfam" id="PF04892"/>
    </source>
</evidence>
<evidence type="ECO:0000256" key="1">
    <source>
        <dbReference type="SAM" id="Phobius"/>
    </source>
</evidence>
<organism evidence="3 4">
    <name type="scientific">Faecalibaculum rodentium</name>
    <dbReference type="NCBI Taxonomy" id="1702221"/>
    <lineage>
        <taxon>Bacteria</taxon>
        <taxon>Bacillati</taxon>
        <taxon>Bacillota</taxon>
        <taxon>Erysipelotrichia</taxon>
        <taxon>Erysipelotrichales</taxon>
        <taxon>Erysipelotrichaceae</taxon>
        <taxon>Faecalibaculum</taxon>
    </lineage>
</organism>
<dbReference type="Pfam" id="PF04892">
    <property type="entry name" value="VanZ"/>
    <property type="match status" value="1"/>
</dbReference>
<dbReference type="Proteomes" id="UP000069771">
    <property type="component" value="Chromosome"/>
</dbReference>
<dbReference type="STRING" id="1702221.AALO17_12300"/>
<dbReference type="PANTHER" id="PTHR36834:SF1">
    <property type="entry name" value="INTEGRAL MEMBRANE PROTEIN"/>
    <property type="match status" value="1"/>
</dbReference>
<feature type="domain" description="VanZ-like" evidence="2">
    <location>
        <begin position="59"/>
        <end position="191"/>
    </location>
</feature>
<feature type="transmembrane region" description="Helical" evidence="1">
    <location>
        <begin position="221"/>
        <end position="240"/>
    </location>
</feature>
<sequence>MHLSPAAYNAAMNGYIEVIRDSFLWFPLAALLFTTPYIFYNYHKYGSVWSFRILVVYSFILYLMTVYFLVILPLPSRDAVAHMTGRTMNLDPCGVIRDFLKELPAHGVLHNPALWQFGFNILMVVPFGMYLRYWFGYSLPRTFLWSLGLSMFFELTQLSGLYGLYPRPYRLYDVDDLISNTLGGCLGWLITGPILGILPARSQVDAASYRSGQHVSPLRRLSALFVDALVMAVLYFWSLGWWPEMITGYVLLGMLAGRTPGMAAVSLRVESADGLSGRMLRGIYQLAGYLWLPILGARLGYPFDLAAWLLWLFLCLSGTASLLQGRPGWFGLWSDSRIVSSIRQ</sequence>
<protein>
    <recommendedName>
        <fullName evidence="2">VanZ-like domain-containing protein</fullName>
    </recommendedName>
</protein>
<gene>
    <name evidence="3" type="ORF">AALO17_12300</name>
</gene>
<keyword evidence="4" id="KW-1185">Reference proteome</keyword>
<dbReference type="PANTHER" id="PTHR36834">
    <property type="entry name" value="MEMBRANE PROTEIN-RELATED"/>
    <property type="match status" value="1"/>
</dbReference>
<feature type="transmembrane region" description="Helical" evidence="1">
    <location>
        <begin position="279"/>
        <end position="299"/>
    </location>
</feature>
<dbReference type="KEGG" id="fro:AALO17_12300"/>
<proteinExistence type="predicted"/>